<dbReference type="InterPro" id="IPR007627">
    <property type="entry name" value="RNA_pol_sigma70_r2"/>
</dbReference>
<evidence type="ECO:0000313" key="3">
    <source>
        <dbReference type="Proteomes" id="UP000324974"/>
    </source>
</evidence>
<proteinExistence type="predicted"/>
<accession>A0A5C1AQL7</accession>
<dbReference type="EMBL" id="CP042425">
    <property type="protein sequence ID" value="QEL19148.1"/>
    <property type="molecule type" value="Genomic_DNA"/>
</dbReference>
<keyword evidence="3" id="KW-1185">Reference proteome</keyword>
<dbReference type="Pfam" id="PF04542">
    <property type="entry name" value="Sigma70_r2"/>
    <property type="match status" value="1"/>
</dbReference>
<evidence type="ECO:0000313" key="2">
    <source>
        <dbReference type="EMBL" id="QEL19148.1"/>
    </source>
</evidence>
<dbReference type="Gene3D" id="1.10.1740.10">
    <property type="match status" value="1"/>
</dbReference>
<feature type="domain" description="RNA polymerase sigma-70 region 2" evidence="1">
    <location>
        <begin position="91"/>
        <end position="137"/>
    </location>
</feature>
<name>A0A5C1AQL7_9BACT</name>
<dbReference type="RefSeq" id="WP_149113580.1">
    <property type="nucleotide sequence ID" value="NZ_CP042425.1"/>
</dbReference>
<sequence>MTRNCDPAREFATDLHAVLQALTDPARPVLSPGDVRQMFSPRRPTGLRTRRRLTPRPVTPDPVAMVEENVGVIWVIINRHFAALMRIVGEDEVFQQAYLGALEAAERFDASLGYKFTTFMGSCVWGKLQDLLKSHRRAHGRPACDTAATTTPGVFDPNILRKTLVDPRPPASQGIEDSERAAFVVDRLLALAASDRDRTILAEWCDGDGTPRRFCDVAESLGLPTSTVRKVIGRIRSQILEAGLNGELGPDIAEWCGSNGDSAEEN</sequence>
<gene>
    <name evidence="2" type="ORF">PX52LOC_06206</name>
</gene>
<dbReference type="SUPFAM" id="SSF88946">
    <property type="entry name" value="Sigma2 domain of RNA polymerase sigma factors"/>
    <property type="match status" value="1"/>
</dbReference>
<dbReference type="AlphaFoldDB" id="A0A5C1AQL7"/>
<protein>
    <recommendedName>
        <fullName evidence="1">RNA polymerase sigma-70 region 2 domain-containing protein</fullName>
    </recommendedName>
</protein>
<dbReference type="InterPro" id="IPR013325">
    <property type="entry name" value="RNA_pol_sigma_r2"/>
</dbReference>
<reference evidence="3" key="1">
    <citation type="submission" date="2019-08" db="EMBL/GenBank/DDBJ databases">
        <title>Limnoglobus roseus gen. nov., sp. nov., a novel freshwater planctomycete with a giant genome from the family Gemmataceae.</title>
        <authorList>
            <person name="Kulichevskaya I.S."/>
            <person name="Naumoff D.G."/>
            <person name="Miroshnikov K."/>
            <person name="Ivanova A."/>
            <person name="Philippov D.A."/>
            <person name="Hakobyan A."/>
            <person name="Rijpstra I.C."/>
            <person name="Sinninghe Damste J.S."/>
            <person name="Liesack W."/>
            <person name="Dedysh S.N."/>
        </authorList>
    </citation>
    <scope>NUCLEOTIDE SEQUENCE [LARGE SCALE GENOMIC DNA]</scope>
    <source>
        <strain evidence="3">PX52</strain>
    </source>
</reference>
<dbReference type="KEGG" id="lrs:PX52LOC_06206"/>
<dbReference type="GO" id="GO:0003700">
    <property type="term" value="F:DNA-binding transcription factor activity"/>
    <property type="evidence" value="ECO:0007669"/>
    <property type="project" value="InterPro"/>
</dbReference>
<dbReference type="GO" id="GO:0006352">
    <property type="term" value="P:DNA-templated transcription initiation"/>
    <property type="evidence" value="ECO:0007669"/>
    <property type="project" value="InterPro"/>
</dbReference>
<dbReference type="Proteomes" id="UP000324974">
    <property type="component" value="Chromosome"/>
</dbReference>
<evidence type="ECO:0000259" key="1">
    <source>
        <dbReference type="Pfam" id="PF04542"/>
    </source>
</evidence>
<organism evidence="2 3">
    <name type="scientific">Limnoglobus roseus</name>
    <dbReference type="NCBI Taxonomy" id="2598579"/>
    <lineage>
        <taxon>Bacteria</taxon>
        <taxon>Pseudomonadati</taxon>
        <taxon>Planctomycetota</taxon>
        <taxon>Planctomycetia</taxon>
        <taxon>Gemmatales</taxon>
        <taxon>Gemmataceae</taxon>
        <taxon>Limnoglobus</taxon>
    </lineage>
</organism>